<dbReference type="Proteomes" id="UP001054945">
    <property type="component" value="Unassembled WGS sequence"/>
</dbReference>
<gene>
    <name evidence="1" type="ORF">CEXT_713581</name>
</gene>
<dbReference type="EMBL" id="BPLR01002884">
    <property type="protein sequence ID" value="GIX78942.1"/>
    <property type="molecule type" value="Genomic_DNA"/>
</dbReference>
<name>A0AAV4N5V5_CAEEX</name>
<accession>A0AAV4N5V5</accession>
<dbReference type="AlphaFoldDB" id="A0AAV4N5V5"/>
<proteinExistence type="predicted"/>
<organism evidence="1 2">
    <name type="scientific">Caerostris extrusa</name>
    <name type="common">Bark spider</name>
    <name type="synonym">Caerostris bankana</name>
    <dbReference type="NCBI Taxonomy" id="172846"/>
    <lineage>
        <taxon>Eukaryota</taxon>
        <taxon>Metazoa</taxon>
        <taxon>Ecdysozoa</taxon>
        <taxon>Arthropoda</taxon>
        <taxon>Chelicerata</taxon>
        <taxon>Arachnida</taxon>
        <taxon>Araneae</taxon>
        <taxon>Araneomorphae</taxon>
        <taxon>Entelegynae</taxon>
        <taxon>Araneoidea</taxon>
        <taxon>Araneidae</taxon>
        <taxon>Caerostris</taxon>
    </lineage>
</organism>
<evidence type="ECO:0000313" key="2">
    <source>
        <dbReference type="Proteomes" id="UP001054945"/>
    </source>
</evidence>
<sequence>MRGLHLNVSSFFSVKVSIKVTASKQNKVVSIKVTASKQNKVVTKSYQHQSYRTNSKLQSTRSTFKIFQIRFVVARTIPFSKFRFTVSTLAGSYIEFIHERNTEITAKNTLKTSLLHLKQEFMSKLSTDT</sequence>
<reference evidence="1 2" key="1">
    <citation type="submission" date="2021-06" db="EMBL/GenBank/DDBJ databases">
        <title>Caerostris extrusa draft genome.</title>
        <authorList>
            <person name="Kono N."/>
            <person name="Arakawa K."/>
        </authorList>
    </citation>
    <scope>NUCLEOTIDE SEQUENCE [LARGE SCALE GENOMIC DNA]</scope>
</reference>
<protein>
    <submittedName>
        <fullName evidence="1">Uncharacterized protein</fullName>
    </submittedName>
</protein>
<evidence type="ECO:0000313" key="1">
    <source>
        <dbReference type="EMBL" id="GIX78942.1"/>
    </source>
</evidence>
<keyword evidence="2" id="KW-1185">Reference proteome</keyword>
<comment type="caution">
    <text evidence="1">The sequence shown here is derived from an EMBL/GenBank/DDBJ whole genome shotgun (WGS) entry which is preliminary data.</text>
</comment>